<dbReference type="Proteomes" id="UP000886998">
    <property type="component" value="Unassembled WGS sequence"/>
</dbReference>
<organism evidence="1 2">
    <name type="scientific">Trichonephila inaurata madagascariensis</name>
    <dbReference type="NCBI Taxonomy" id="2747483"/>
    <lineage>
        <taxon>Eukaryota</taxon>
        <taxon>Metazoa</taxon>
        <taxon>Ecdysozoa</taxon>
        <taxon>Arthropoda</taxon>
        <taxon>Chelicerata</taxon>
        <taxon>Arachnida</taxon>
        <taxon>Araneae</taxon>
        <taxon>Araneomorphae</taxon>
        <taxon>Entelegynae</taxon>
        <taxon>Araneoidea</taxon>
        <taxon>Nephilidae</taxon>
        <taxon>Trichonephila</taxon>
        <taxon>Trichonephila inaurata</taxon>
    </lineage>
</organism>
<dbReference type="AlphaFoldDB" id="A0A8X7CEL5"/>
<evidence type="ECO:0000313" key="2">
    <source>
        <dbReference type="Proteomes" id="UP000886998"/>
    </source>
</evidence>
<proteinExistence type="predicted"/>
<accession>A0A8X7CEL5</accession>
<sequence length="88" mass="10056">MGLSTMLCRGDRWCKCPDVAKDTPRMKHVATLRSLANGWEVRQMGHLKRTYRAISAPENTEVASDSSIRLMKLEMDGTRFRINLMTRG</sequence>
<gene>
    <name evidence="1" type="ORF">TNIN_84631</name>
</gene>
<keyword evidence="2" id="KW-1185">Reference proteome</keyword>
<dbReference type="EMBL" id="BMAV01014882">
    <property type="protein sequence ID" value="GFY63651.1"/>
    <property type="molecule type" value="Genomic_DNA"/>
</dbReference>
<evidence type="ECO:0000313" key="1">
    <source>
        <dbReference type="EMBL" id="GFY63651.1"/>
    </source>
</evidence>
<comment type="caution">
    <text evidence="1">The sequence shown here is derived from an EMBL/GenBank/DDBJ whole genome shotgun (WGS) entry which is preliminary data.</text>
</comment>
<reference evidence="1" key="1">
    <citation type="submission" date="2020-08" db="EMBL/GenBank/DDBJ databases">
        <title>Multicomponent nature underlies the extraordinary mechanical properties of spider dragline silk.</title>
        <authorList>
            <person name="Kono N."/>
            <person name="Nakamura H."/>
            <person name="Mori M."/>
            <person name="Yoshida Y."/>
            <person name="Ohtoshi R."/>
            <person name="Malay A.D."/>
            <person name="Moran D.A.P."/>
            <person name="Tomita M."/>
            <person name="Numata K."/>
            <person name="Arakawa K."/>
        </authorList>
    </citation>
    <scope>NUCLEOTIDE SEQUENCE</scope>
</reference>
<name>A0A8X7CEL5_9ARAC</name>
<protein>
    <submittedName>
        <fullName evidence="1">Uncharacterized protein</fullName>
    </submittedName>
</protein>